<gene>
    <name evidence="2" type="ORF">H9635_09995</name>
</gene>
<protein>
    <recommendedName>
        <fullName evidence="4">Pectinesterase</fullName>
    </recommendedName>
</protein>
<evidence type="ECO:0000256" key="1">
    <source>
        <dbReference type="SAM" id="Coils"/>
    </source>
</evidence>
<dbReference type="SUPFAM" id="SSF51126">
    <property type="entry name" value="Pectin lyase-like"/>
    <property type="match status" value="1"/>
</dbReference>
<evidence type="ECO:0000313" key="3">
    <source>
        <dbReference type="Proteomes" id="UP000619101"/>
    </source>
</evidence>
<comment type="caution">
    <text evidence="2">The sequence shown here is derived from an EMBL/GenBank/DDBJ whole genome shotgun (WGS) entry which is preliminary data.</text>
</comment>
<dbReference type="InterPro" id="IPR011050">
    <property type="entry name" value="Pectin_lyase_fold/virulence"/>
</dbReference>
<dbReference type="Gene3D" id="2.160.20.10">
    <property type="entry name" value="Single-stranded right-handed beta-helix, Pectin lyase-like"/>
    <property type="match status" value="1"/>
</dbReference>
<feature type="coiled-coil region" evidence="1">
    <location>
        <begin position="37"/>
        <end position="64"/>
    </location>
</feature>
<keyword evidence="3" id="KW-1185">Reference proteome</keyword>
<dbReference type="InterPro" id="IPR012334">
    <property type="entry name" value="Pectin_lyas_fold"/>
</dbReference>
<reference evidence="2 3" key="1">
    <citation type="submission" date="2020-08" db="EMBL/GenBank/DDBJ databases">
        <title>A Genomic Blueprint of the Chicken Gut Microbiome.</title>
        <authorList>
            <person name="Gilroy R."/>
            <person name="Ravi A."/>
            <person name="Getino M."/>
            <person name="Pursley I."/>
            <person name="Horton D.L."/>
            <person name="Alikhan N.-F."/>
            <person name="Baker D."/>
            <person name="Gharbi K."/>
            <person name="Hall N."/>
            <person name="Watson M."/>
            <person name="Adriaenssens E.M."/>
            <person name="Foster-Nyarko E."/>
            <person name="Jarju S."/>
            <person name="Secka A."/>
            <person name="Antonio M."/>
            <person name="Oren A."/>
            <person name="Chaudhuri R."/>
            <person name="La Ragione R.M."/>
            <person name="Hildebrand F."/>
            <person name="Pallen M.J."/>
        </authorList>
    </citation>
    <scope>NUCLEOTIDE SEQUENCE [LARGE SCALE GENOMIC DNA]</scope>
    <source>
        <strain evidence="2 3">A46</strain>
    </source>
</reference>
<accession>A0ABR8XYP4</accession>
<dbReference type="Proteomes" id="UP000619101">
    <property type="component" value="Unassembled WGS sequence"/>
</dbReference>
<keyword evidence="1" id="KW-0175">Coiled coil</keyword>
<dbReference type="RefSeq" id="WP_191700134.1">
    <property type="nucleotide sequence ID" value="NZ_JACSPZ010000004.1"/>
</dbReference>
<proteinExistence type="predicted"/>
<name>A0ABR8XYP4_9BACL</name>
<evidence type="ECO:0008006" key="4">
    <source>
        <dbReference type="Google" id="ProtNLM"/>
    </source>
</evidence>
<evidence type="ECO:0000313" key="2">
    <source>
        <dbReference type="EMBL" id="MBD8037076.1"/>
    </source>
</evidence>
<dbReference type="EMBL" id="JACSPZ010000004">
    <property type="protein sequence ID" value="MBD8037076.1"/>
    <property type="molecule type" value="Genomic_DNA"/>
</dbReference>
<sequence length="270" mass="28818">MAGQTPNFKLVKPAPEQFYDVAVPNGNMDKIDAALKELQENDDLTQIEQDLSELETKVTTHLDEINPHSETKSRTINVGNTREFKTIQSAINSLKKNLGGKVVRIYVDAGTYPEPVTVEGFQFGTLELSSNSGINTEVKIQSVTVRDCEAVIRVYSLSTNFTGLSNFGLTISTSRFVQVTNLITGAYTPVTGSTGISVFHANVMINGCTISAYDVAIYVAANSIVYVAGLGGSNNRTGLSCYGGSTIGKDGNMPGATVTAETTWAGGVIR</sequence>
<organism evidence="2 3">
    <name type="scientific">Solibacillus faecavium</name>
    <dbReference type="NCBI Taxonomy" id="2762221"/>
    <lineage>
        <taxon>Bacteria</taxon>
        <taxon>Bacillati</taxon>
        <taxon>Bacillota</taxon>
        <taxon>Bacilli</taxon>
        <taxon>Bacillales</taxon>
        <taxon>Caryophanaceae</taxon>
        <taxon>Solibacillus</taxon>
    </lineage>
</organism>